<dbReference type="STRING" id="880072.Desac_2180"/>
<keyword evidence="1" id="KW-0689">Ribosomal protein</keyword>
<dbReference type="CDD" id="cd16377">
    <property type="entry name" value="23S_rRNA_IVP_like"/>
    <property type="match status" value="1"/>
</dbReference>
<keyword evidence="1" id="KW-0687">Ribonucleoprotein</keyword>
<dbReference type="InterPro" id="IPR036583">
    <property type="entry name" value="23S_rRNA_IVS_sf"/>
</dbReference>
<dbReference type="Proteomes" id="UP000000483">
    <property type="component" value="Chromosome"/>
</dbReference>
<reference evidence="2" key="2">
    <citation type="submission" date="2011-03" db="EMBL/GenBank/DDBJ databases">
        <title>The complete genome of Desulfobacca acetoxidans DSM 11109.</title>
        <authorList>
            <consortium name="US DOE Joint Genome Institute (JGI-PGF)"/>
            <person name="Lucas S."/>
            <person name="Copeland A."/>
            <person name="Lapidus A."/>
            <person name="Bruce D."/>
            <person name="Goodwin L."/>
            <person name="Pitluck S."/>
            <person name="Peters L."/>
            <person name="Kyrpides N."/>
            <person name="Mavromatis K."/>
            <person name="Ivanova N."/>
            <person name="Ovchinnikova G."/>
            <person name="Teshima H."/>
            <person name="Detter J.C."/>
            <person name="Han C."/>
            <person name="Land M."/>
            <person name="Hauser L."/>
            <person name="Markowitz V."/>
            <person name="Cheng J.-F."/>
            <person name="Hugenholtz P."/>
            <person name="Woyke T."/>
            <person name="Wu D."/>
            <person name="Spring S."/>
            <person name="Schueler E."/>
            <person name="Brambilla E."/>
            <person name="Klenk H.-P."/>
            <person name="Eisen J.A."/>
        </authorList>
    </citation>
    <scope>NUCLEOTIDE SEQUENCE [LARGE SCALE GENOMIC DNA]</scope>
    <source>
        <strain evidence="2">ATCC 700848 / DSM 11109 / ASRB2</strain>
    </source>
</reference>
<gene>
    <name evidence="1" type="ordered locus">Desac_2180</name>
</gene>
<dbReference type="GO" id="GO:0005840">
    <property type="term" value="C:ribosome"/>
    <property type="evidence" value="ECO:0007669"/>
    <property type="project" value="UniProtKB-KW"/>
</dbReference>
<accession>F2NDE3</accession>
<dbReference type="Gene3D" id="1.20.1440.60">
    <property type="entry name" value="23S rRNA-intervening sequence"/>
    <property type="match status" value="1"/>
</dbReference>
<dbReference type="InterPro" id="IPR012657">
    <property type="entry name" value="23S_rRNA-intervening_sequence"/>
</dbReference>
<evidence type="ECO:0000313" key="2">
    <source>
        <dbReference type="Proteomes" id="UP000000483"/>
    </source>
</evidence>
<dbReference type="eggNOG" id="COG0399">
    <property type="taxonomic scope" value="Bacteria"/>
</dbReference>
<dbReference type="NCBIfam" id="TIGR02436">
    <property type="entry name" value="four helix bundle protein"/>
    <property type="match status" value="1"/>
</dbReference>
<evidence type="ECO:0000313" key="1">
    <source>
        <dbReference type="EMBL" id="AEB10009.1"/>
    </source>
</evidence>
<name>F2NDE3_DESAR</name>
<dbReference type="OrthoDB" id="9800370at2"/>
<dbReference type="EMBL" id="CP002629">
    <property type="protein sequence ID" value="AEB10009.1"/>
    <property type="molecule type" value="Genomic_DNA"/>
</dbReference>
<dbReference type="KEGG" id="dao:Desac_2180"/>
<dbReference type="SUPFAM" id="SSF158446">
    <property type="entry name" value="IVS-encoded protein-like"/>
    <property type="match status" value="1"/>
</dbReference>
<dbReference type="PANTHER" id="PTHR38471">
    <property type="entry name" value="FOUR HELIX BUNDLE PROTEIN"/>
    <property type="match status" value="1"/>
</dbReference>
<sequence>MKEKAVRSYRDLIVWQKAMELVVEIYQRTRAFPGDEMFGLVSQMRRAAVSIPSNIAEGYGRSSTGEYKQFLGHARGSLWEIETQILIAQKLNYLNDEEASDLLKLATETGRILHGLLSSLKK</sequence>
<reference evidence="1 2" key="1">
    <citation type="journal article" date="2011" name="Stand. Genomic Sci.">
        <title>Complete genome sequence of the acetate-degrading sulfate reducer Desulfobacca acetoxidans type strain (ASRB2).</title>
        <authorList>
            <person name="Goker M."/>
            <person name="Teshima H."/>
            <person name="Lapidus A."/>
            <person name="Nolan M."/>
            <person name="Lucas S."/>
            <person name="Hammon N."/>
            <person name="Deshpande S."/>
            <person name="Cheng J.F."/>
            <person name="Tapia R."/>
            <person name="Han C."/>
            <person name="Goodwin L."/>
            <person name="Pitluck S."/>
            <person name="Huntemann M."/>
            <person name="Liolios K."/>
            <person name="Ivanova N."/>
            <person name="Pagani I."/>
            <person name="Mavromatis K."/>
            <person name="Ovchinikova G."/>
            <person name="Pati A."/>
            <person name="Chen A."/>
            <person name="Palaniappan K."/>
            <person name="Land M."/>
            <person name="Hauser L."/>
            <person name="Brambilla E.M."/>
            <person name="Rohde M."/>
            <person name="Spring S."/>
            <person name="Detter J.C."/>
            <person name="Woyke T."/>
            <person name="Bristow J."/>
            <person name="Eisen J.A."/>
            <person name="Markowitz V."/>
            <person name="Hugenholtz P."/>
            <person name="Kyrpides N.C."/>
            <person name="Klenk H.P."/>
        </authorList>
    </citation>
    <scope>NUCLEOTIDE SEQUENCE [LARGE SCALE GENOMIC DNA]</scope>
    <source>
        <strain evidence="2">ATCC 700848 / DSM 11109 / ASRB2</strain>
    </source>
</reference>
<dbReference type="HOGENOM" id="CLU_129874_0_6_7"/>
<dbReference type="PANTHER" id="PTHR38471:SF2">
    <property type="entry name" value="FOUR HELIX BUNDLE PROTEIN"/>
    <property type="match status" value="1"/>
</dbReference>
<dbReference type="Pfam" id="PF05635">
    <property type="entry name" value="23S_rRNA_IVP"/>
    <property type="match status" value="1"/>
</dbReference>
<dbReference type="NCBIfam" id="NF008911">
    <property type="entry name" value="PRK12275.1-2"/>
    <property type="match status" value="1"/>
</dbReference>
<dbReference type="AlphaFoldDB" id="F2NDE3"/>
<protein>
    <submittedName>
        <fullName evidence="1">S23 ribosomal protein</fullName>
    </submittedName>
</protein>
<keyword evidence="2" id="KW-1185">Reference proteome</keyword>
<organism evidence="1 2">
    <name type="scientific">Desulfobacca acetoxidans (strain ATCC 700848 / DSM 11109 / ASRB2)</name>
    <dbReference type="NCBI Taxonomy" id="880072"/>
    <lineage>
        <taxon>Bacteria</taxon>
        <taxon>Pseudomonadati</taxon>
        <taxon>Thermodesulfobacteriota</taxon>
        <taxon>Desulfobaccia</taxon>
        <taxon>Desulfobaccales</taxon>
        <taxon>Desulfobaccaceae</taxon>
        <taxon>Desulfobacca</taxon>
    </lineage>
</organism>
<dbReference type="RefSeq" id="WP_013707118.1">
    <property type="nucleotide sequence ID" value="NC_015388.1"/>
</dbReference>
<proteinExistence type="predicted"/>